<comment type="caution">
    <text evidence="1">The sequence shown here is derived from an EMBL/GenBank/DDBJ whole genome shotgun (WGS) entry which is preliminary data.</text>
</comment>
<accession>A0A6A4T2I9</accession>
<evidence type="ECO:0000313" key="2">
    <source>
        <dbReference type="Proteomes" id="UP000438429"/>
    </source>
</evidence>
<proteinExistence type="predicted"/>
<protein>
    <submittedName>
        <fullName evidence="1">Uncharacterized protein</fullName>
    </submittedName>
</protein>
<sequence>MDDRRTAEENDLEYPRVTRAGGHEVTIMTLRSRTTVLQSRFLSDEFSLHRTTQVPTGAQPVRLRYDNRPNQRTYRWIHFLIRASVGWTVPVFCYLQLPLGHGNLTQRLWTGFHLMWLSAVEEINTSLRPVLIAGNVECDELNFSDDN</sequence>
<name>A0A6A4T2I9_SCOMX</name>
<reference evidence="1 2" key="1">
    <citation type="submission" date="2019-06" db="EMBL/GenBank/DDBJ databases">
        <title>Draft genomes of female and male turbot (Scophthalmus maximus).</title>
        <authorList>
            <person name="Xu H."/>
            <person name="Xu X.-W."/>
            <person name="Shao C."/>
            <person name="Chen S."/>
        </authorList>
    </citation>
    <scope>NUCLEOTIDE SEQUENCE [LARGE SCALE GENOMIC DNA]</scope>
    <source>
        <strain evidence="1">Ysfricsl-2016a</strain>
        <tissue evidence="1">Blood</tissue>
    </source>
</reference>
<dbReference type="EMBL" id="VEVO01000008">
    <property type="protein sequence ID" value="KAF0039159.1"/>
    <property type="molecule type" value="Genomic_DNA"/>
</dbReference>
<organism evidence="1 2">
    <name type="scientific">Scophthalmus maximus</name>
    <name type="common">Turbot</name>
    <name type="synonym">Psetta maxima</name>
    <dbReference type="NCBI Taxonomy" id="52904"/>
    <lineage>
        <taxon>Eukaryota</taxon>
        <taxon>Metazoa</taxon>
        <taxon>Chordata</taxon>
        <taxon>Craniata</taxon>
        <taxon>Vertebrata</taxon>
        <taxon>Euteleostomi</taxon>
        <taxon>Actinopterygii</taxon>
        <taxon>Neopterygii</taxon>
        <taxon>Teleostei</taxon>
        <taxon>Neoteleostei</taxon>
        <taxon>Acanthomorphata</taxon>
        <taxon>Carangaria</taxon>
        <taxon>Pleuronectiformes</taxon>
        <taxon>Pleuronectoidei</taxon>
        <taxon>Scophthalmidae</taxon>
        <taxon>Scophthalmus</taxon>
    </lineage>
</organism>
<evidence type="ECO:0000313" key="1">
    <source>
        <dbReference type="EMBL" id="KAF0039159.1"/>
    </source>
</evidence>
<gene>
    <name evidence="1" type="ORF">F2P81_009643</name>
</gene>
<dbReference type="Proteomes" id="UP000438429">
    <property type="component" value="Unassembled WGS sequence"/>
</dbReference>
<dbReference type="AlphaFoldDB" id="A0A6A4T2I9"/>